<dbReference type="EMBL" id="LFIW01000520">
    <property type="protein sequence ID" value="KZL86132.1"/>
    <property type="molecule type" value="Genomic_DNA"/>
</dbReference>
<reference evidence="3 4" key="1">
    <citation type="submission" date="2015-06" db="EMBL/GenBank/DDBJ databases">
        <title>Survival trade-offs in plant roots during colonization by closely related pathogenic and mutualistic fungi.</title>
        <authorList>
            <person name="Hacquard S."/>
            <person name="Kracher B."/>
            <person name="Hiruma K."/>
            <person name="Weinman A."/>
            <person name="Muench P."/>
            <person name="Garrido Oter R."/>
            <person name="Ver Loren van Themaat E."/>
            <person name="Dallerey J.-F."/>
            <person name="Damm U."/>
            <person name="Henrissat B."/>
            <person name="Lespinet O."/>
            <person name="Thon M."/>
            <person name="Kemen E."/>
            <person name="McHardy A.C."/>
            <person name="Schulze-Lefert P."/>
            <person name="O'Connell R.J."/>
        </authorList>
    </citation>
    <scope>NUCLEOTIDE SEQUENCE [LARGE SCALE GENOMIC DNA]</scope>
    <source>
        <strain evidence="3 4">MAFF 238704</strain>
    </source>
</reference>
<sequence>MSIPIVPFDPELDVFFKTAPPEYARTLTHETRPALVAAYSTAPPVEEFIGSRHIGFREFRVPGHNGDEIDVTVFHRKDHAVSSAPTQPGFLFIHGGGMMMGHRLMGADFLLPWVEQYDGVLACVEYRLSPANPCPTPVEDVYASLAWFLTQGSKLGFDAERTMLVGCSAGAGVGAGAALLARDRGLTPKLKWQLLAAPMLDDRNNTISSKQYVDLGVWNAQSNQVGWSSLLGHADDPDFRRNRSDINIYSVPARHHDLSNLPVTWLEVGSAEVFRDEVVEFASRIWAAGGSADLHVWQGGFHSFEVWGVPRLAKEAMAARNLWVRRQLEWDPKKKTYEIPF</sequence>
<dbReference type="InterPro" id="IPR029058">
    <property type="entry name" value="AB_hydrolase_fold"/>
</dbReference>
<proteinExistence type="predicted"/>
<gene>
    <name evidence="3" type="ORF">CI238_09111</name>
</gene>
<dbReference type="InterPro" id="IPR013094">
    <property type="entry name" value="AB_hydrolase_3"/>
</dbReference>
<keyword evidence="4" id="KW-1185">Reference proteome</keyword>
<evidence type="ECO:0000256" key="1">
    <source>
        <dbReference type="ARBA" id="ARBA00022801"/>
    </source>
</evidence>
<evidence type="ECO:0000313" key="4">
    <source>
        <dbReference type="Proteomes" id="UP000076584"/>
    </source>
</evidence>
<comment type="caution">
    <text evidence="3">The sequence shown here is derived from an EMBL/GenBank/DDBJ whole genome shotgun (WGS) entry which is preliminary data.</text>
</comment>
<dbReference type="InterPro" id="IPR050300">
    <property type="entry name" value="GDXG_lipolytic_enzyme"/>
</dbReference>
<organism evidence="3 4">
    <name type="scientific">Colletotrichum incanum</name>
    <name type="common">Soybean anthracnose fungus</name>
    <dbReference type="NCBI Taxonomy" id="1573173"/>
    <lineage>
        <taxon>Eukaryota</taxon>
        <taxon>Fungi</taxon>
        <taxon>Dikarya</taxon>
        <taxon>Ascomycota</taxon>
        <taxon>Pezizomycotina</taxon>
        <taxon>Sordariomycetes</taxon>
        <taxon>Hypocreomycetidae</taxon>
        <taxon>Glomerellales</taxon>
        <taxon>Glomerellaceae</taxon>
        <taxon>Colletotrichum</taxon>
        <taxon>Colletotrichum spaethianum species complex</taxon>
    </lineage>
</organism>
<dbReference type="Proteomes" id="UP000076584">
    <property type="component" value="Unassembled WGS sequence"/>
</dbReference>
<feature type="domain" description="Alpha/beta hydrolase fold-3" evidence="2">
    <location>
        <begin position="91"/>
        <end position="304"/>
    </location>
</feature>
<dbReference type="PANTHER" id="PTHR48081">
    <property type="entry name" value="AB HYDROLASE SUPERFAMILY PROTEIN C4A8.06C"/>
    <property type="match status" value="1"/>
</dbReference>
<accession>A0A161Y957</accession>
<dbReference type="Pfam" id="PF07859">
    <property type="entry name" value="Abhydrolase_3"/>
    <property type="match status" value="1"/>
</dbReference>
<dbReference type="STRING" id="1573173.A0A161Y957"/>
<keyword evidence="1 3" id="KW-0378">Hydrolase</keyword>
<protein>
    <submittedName>
        <fullName evidence="3">Alpha beta hydrolase domain protein</fullName>
    </submittedName>
</protein>
<dbReference type="PANTHER" id="PTHR48081:SF8">
    <property type="entry name" value="ALPHA_BETA HYDROLASE FOLD-3 DOMAIN-CONTAINING PROTEIN-RELATED"/>
    <property type="match status" value="1"/>
</dbReference>
<evidence type="ECO:0000259" key="2">
    <source>
        <dbReference type="Pfam" id="PF07859"/>
    </source>
</evidence>
<name>A0A161Y957_COLIC</name>
<dbReference type="Gene3D" id="3.40.50.1820">
    <property type="entry name" value="alpha/beta hydrolase"/>
    <property type="match status" value="1"/>
</dbReference>
<dbReference type="SUPFAM" id="SSF53474">
    <property type="entry name" value="alpha/beta-Hydrolases"/>
    <property type="match status" value="1"/>
</dbReference>
<evidence type="ECO:0000313" key="3">
    <source>
        <dbReference type="EMBL" id="KZL86132.1"/>
    </source>
</evidence>
<dbReference type="GO" id="GO:0016787">
    <property type="term" value="F:hydrolase activity"/>
    <property type="evidence" value="ECO:0007669"/>
    <property type="project" value="UniProtKB-KW"/>
</dbReference>
<dbReference type="AlphaFoldDB" id="A0A161Y957"/>